<dbReference type="OrthoDB" id="433039at2759"/>
<reference evidence="1" key="1">
    <citation type="submission" date="2021-02" db="EMBL/GenBank/DDBJ databases">
        <authorList>
            <person name="Dougan E. K."/>
            <person name="Rhodes N."/>
            <person name="Thang M."/>
            <person name="Chan C."/>
        </authorList>
    </citation>
    <scope>NUCLEOTIDE SEQUENCE</scope>
</reference>
<sequence>AGLYLELGVPMSRVVELLLSDQPVATVKSQLEEVDALADSRLELPKPQAQQLQGGEYTLLTGATGLVGRFVLAELLQR</sequence>
<organism evidence="1 2">
    <name type="scientific">Symbiodinium pilosum</name>
    <name type="common">Dinoflagellate</name>
    <dbReference type="NCBI Taxonomy" id="2952"/>
    <lineage>
        <taxon>Eukaryota</taxon>
        <taxon>Sar</taxon>
        <taxon>Alveolata</taxon>
        <taxon>Dinophyceae</taxon>
        <taxon>Suessiales</taxon>
        <taxon>Symbiodiniaceae</taxon>
        <taxon>Symbiodinium</taxon>
    </lineage>
</organism>
<protein>
    <submittedName>
        <fullName evidence="1">Uncharacterized protein</fullName>
    </submittedName>
</protein>
<dbReference type="Gene3D" id="3.40.50.720">
    <property type="entry name" value="NAD(P)-binding Rossmann-like Domain"/>
    <property type="match status" value="1"/>
</dbReference>
<dbReference type="EMBL" id="CAJNIZ010047653">
    <property type="protein sequence ID" value="CAE7772798.1"/>
    <property type="molecule type" value="Genomic_DNA"/>
</dbReference>
<evidence type="ECO:0000313" key="2">
    <source>
        <dbReference type="Proteomes" id="UP000649617"/>
    </source>
</evidence>
<feature type="non-terminal residue" evidence="1">
    <location>
        <position position="78"/>
    </location>
</feature>
<gene>
    <name evidence="1" type="ORF">SPIL2461_LOCUS22797</name>
</gene>
<keyword evidence="2" id="KW-1185">Reference proteome</keyword>
<accession>A0A812Y545</accession>
<name>A0A812Y545_SYMPI</name>
<dbReference type="AlphaFoldDB" id="A0A812Y545"/>
<comment type="caution">
    <text evidence="1">The sequence shown here is derived from an EMBL/GenBank/DDBJ whole genome shotgun (WGS) entry which is preliminary data.</text>
</comment>
<proteinExistence type="predicted"/>
<dbReference type="Proteomes" id="UP000649617">
    <property type="component" value="Unassembled WGS sequence"/>
</dbReference>
<feature type="non-terminal residue" evidence="1">
    <location>
        <position position="1"/>
    </location>
</feature>
<evidence type="ECO:0000313" key="1">
    <source>
        <dbReference type="EMBL" id="CAE7772798.1"/>
    </source>
</evidence>